<dbReference type="GO" id="GO:0016020">
    <property type="term" value="C:membrane"/>
    <property type="evidence" value="ECO:0007669"/>
    <property type="project" value="UniProtKB-SubCell"/>
</dbReference>
<keyword evidence="2 5" id="KW-0812">Transmembrane</keyword>
<name>A0A2P8FC67_9RHOB</name>
<dbReference type="AlphaFoldDB" id="A0A2P8FC67"/>
<dbReference type="RefSeq" id="WP_106608522.1">
    <property type="nucleotide sequence ID" value="NZ_PYGJ01000006.1"/>
</dbReference>
<keyword evidence="8" id="KW-1185">Reference proteome</keyword>
<protein>
    <submittedName>
        <fullName evidence="7">Yip1-like protein</fullName>
    </submittedName>
</protein>
<feature type="domain" description="Yip1" evidence="6">
    <location>
        <begin position="13"/>
        <end position="180"/>
    </location>
</feature>
<evidence type="ECO:0000256" key="2">
    <source>
        <dbReference type="ARBA" id="ARBA00022692"/>
    </source>
</evidence>
<evidence type="ECO:0000256" key="4">
    <source>
        <dbReference type="ARBA" id="ARBA00023136"/>
    </source>
</evidence>
<evidence type="ECO:0000313" key="8">
    <source>
        <dbReference type="Proteomes" id="UP000240418"/>
    </source>
</evidence>
<reference evidence="7 8" key="1">
    <citation type="submission" date="2018-03" db="EMBL/GenBank/DDBJ databases">
        <title>Genomic Encyclopedia of Archaeal and Bacterial Type Strains, Phase II (KMG-II): from individual species to whole genera.</title>
        <authorList>
            <person name="Goeker M."/>
        </authorList>
    </citation>
    <scope>NUCLEOTIDE SEQUENCE [LARGE SCALE GENOMIC DNA]</scope>
    <source>
        <strain evidence="7 8">DSM 100673</strain>
    </source>
</reference>
<sequence>MSAFLKQLFVMTLQRPSEAAQVLIAQRIERNVAWLLLALAVVLNTLAYFVSITLFPPPGELTLSFLMSPVSVATMLGAVVLAFIFGFHSIGRIMGGTAEFDQILLLMGWLQYLRLLVQAGSIVLMLFLPGLASFFVMAAGLYGAWIVLNFMNVAHGFNSMGKAVVLLIFTLIALSVVISVLLSFLGVVPVGIQ</sequence>
<feature type="transmembrane region" description="Helical" evidence="5">
    <location>
        <begin position="32"/>
        <end position="50"/>
    </location>
</feature>
<comment type="caution">
    <text evidence="7">The sequence shown here is derived from an EMBL/GenBank/DDBJ whole genome shotgun (WGS) entry which is preliminary data.</text>
</comment>
<feature type="transmembrane region" description="Helical" evidence="5">
    <location>
        <begin position="134"/>
        <end position="151"/>
    </location>
</feature>
<dbReference type="Pfam" id="PF04893">
    <property type="entry name" value="Yip1"/>
    <property type="match status" value="1"/>
</dbReference>
<dbReference type="InterPro" id="IPR006977">
    <property type="entry name" value="Yip1_dom"/>
</dbReference>
<comment type="subcellular location">
    <subcellularLocation>
        <location evidence="1">Membrane</location>
        <topology evidence="1">Multi-pass membrane protein</topology>
    </subcellularLocation>
</comment>
<feature type="transmembrane region" description="Helical" evidence="5">
    <location>
        <begin position="70"/>
        <end position="91"/>
    </location>
</feature>
<dbReference type="Proteomes" id="UP000240418">
    <property type="component" value="Unassembled WGS sequence"/>
</dbReference>
<evidence type="ECO:0000256" key="5">
    <source>
        <dbReference type="SAM" id="Phobius"/>
    </source>
</evidence>
<gene>
    <name evidence="7" type="ORF">CLV88_10630</name>
</gene>
<dbReference type="EMBL" id="PYGJ01000006">
    <property type="protein sequence ID" value="PSL19319.1"/>
    <property type="molecule type" value="Genomic_DNA"/>
</dbReference>
<evidence type="ECO:0000259" key="6">
    <source>
        <dbReference type="Pfam" id="PF04893"/>
    </source>
</evidence>
<evidence type="ECO:0000256" key="3">
    <source>
        <dbReference type="ARBA" id="ARBA00022989"/>
    </source>
</evidence>
<evidence type="ECO:0000313" key="7">
    <source>
        <dbReference type="EMBL" id="PSL19319.1"/>
    </source>
</evidence>
<dbReference type="OrthoDB" id="7872013at2"/>
<feature type="transmembrane region" description="Helical" evidence="5">
    <location>
        <begin position="163"/>
        <end position="192"/>
    </location>
</feature>
<accession>A0A2P8FC67</accession>
<keyword evidence="3 5" id="KW-1133">Transmembrane helix</keyword>
<evidence type="ECO:0000256" key="1">
    <source>
        <dbReference type="ARBA" id="ARBA00004141"/>
    </source>
</evidence>
<keyword evidence="4 5" id="KW-0472">Membrane</keyword>
<organism evidence="7 8">
    <name type="scientific">Shimia abyssi</name>
    <dbReference type="NCBI Taxonomy" id="1662395"/>
    <lineage>
        <taxon>Bacteria</taxon>
        <taxon>Pseudomonadati</taxon>
        <taxon>Pseudomonadota</taxon>
        <taxon>Alphaproteobacteria</taxon>
        <taxon>Rhodobacterales</taxon>
        <taxon>Roseobacteraceae</taxon>
    </lineage>
</organism>
<proteinExistence type="predicted"/>